<organism evidence="1 2">
    <name type="scientific">Sphingobium cupriresistens LL01</name>
    <dbReference type="NCBI Taxonomy" id="1420583"/>
    <lineage>
        <taxon>Bacteria</taxon>
        <taxon>Pseudomonadati</taxon>
        <taxon>Pseudomonadota</taxon>
        <taxon>Alphaproteobacteria</taxon>
        <taxon>Sphingomonadales</taxon>
        <taxon>Sphingomonadaceae</taxon>
        <taxon>Sphingobium</taxon>
    </lineage>
</organism>
<gene>
    <name evidence="1" type="ORF">V473_21100</name>
</gene>
<dbReference type="EMBL" id="JACT01000006">
    <property type="protein sequence ID" value="KMS52353.1"/>
    <property type="molecule type" value="Genomic_DNA"/>
</dbReference>
<accession>A0A0J7XML3</accession>
<evidence type="ECO:0000313" key="1">
    <source>
        <dbReference type="EMBL" id="KMS52353.1"/>
    </source>
</evidence>
<dbReference type="Proteomes" id="UP000052232">
    <property type="component" value="Unassembled WGS sequence"/>
</dbReference>
<comment type="caution">
    <text evidence="1">The sequence shown here is derived from an EMBL/GenBank/DDBJ whole genome shotgun (WGS) entry which is preliminary data.</text>
</comment>
<keyword evidence="2" id="KW-1185">Reference proteome</keyword>
<name>A0A0J7XML3_9SPHN</name>
<proteinExistence type="predicted"/>
<sequence length="54" mass="5936">MTREDGGEPKIVRQCCVDSLDRRCDVIAMATTVMMRIALIAIRGHLVGVARHVA</sequence>
<dbReference type="STRING" id="1420583.V473_21100"/>
<evidence type="ECO:0000313" key="2">
    <source>
        <dbReference type="Proteomes" id="UP000052232"/>
    </source>
</evidence>
<protein>
    <submittedName>
        <fullName evidence="1">Uncharacterized protein</fullName>
    </submittedName>
</protein>
<dbReference type="PATRIC" id="fig|1420583.3.peg.4032"/>
<dbReference type="AlphaFoldDB" id="A0A0J7XML3"/>
<reference evidence="1 2" key="1">
    <citation type="journal article" date="2015" name="G3 (Bethesda)">
        <title>Insights into Ongoing Evolution of the Hexachlorocyclohexane Catabolic Pathway from Comparative Genomics of Ten Sphingomonadaceae Strains.</title>
        <authorList>
            <person name="Pearce S.L."/>
            <person name="Oakeshott J.G."/>
            <person name="Pandey G."/>
        </authorList>
    </citation>
    <scope>NUCLEOTIDE SEQUENCE [LARGE SCALE GENOMIC DNA]</scope>
    <source>
        <strain evidence="1 2">LL01</strain>
    </source>
</reference>